<evidence type="ECO:0000259" key="1">
    <source>
        <dbReference type="Pfam" id="PF00144"/>
    </source>
</evidence>
<protein>
    <submittedName>
        <fullName evidence="2">Beta-lactamase</fullName>
    </submittedName>
</protein>
<reference evidence="2 3" key="1">
    <citation type="submission" date="2009-01" db="EMBL/GenBank/DDBJ databases">
        <authorList>
            <person name="Qin X."/>
            <person name="Bachman B."/>
            <person name="Battles P."/>
            <person name="Bell A."/>
            <person name="Bess C."/>
            <person name="Bickham C."/>
            <person name="Chaboub L."/>
            <person name="Chen D."/>
            <person name="Coyle M."/>
            <person name="Deiros D.R."/>
            <person name="Dinh H."/>
            <person name="Forbes L."/>
            <person name="Fowler G."/>
            <person name="Francisco L."/>
            <person name="Fu Q."/>
            <person name="Gubbala S."/>
            <person name="Hale W."/>
            <person name="Han Y."/>
            <person name="Hemphill L."/>
            <person name="Highlander S.K."/>
            <person name="Hirani K."/>
            <person name="Hogues M."/>
            <person name="Jackson L."/>
            <person name="Jakkamsetti A."/>
            <person name="Javaid M."/>
            <person name="Jiang H."/>
            <person name="Korchina V."/>
            <person name="Kovar C."/>
            <person name="Lara F."/>
            <person name="Lee S."/>
            <person name="Mata R."/>
            <person name="Mathew T."/>
            <person name="Moen C."/>
            <person name="Morales K."/>
            <person name="Munidasa M."/>
            <person name="Nazareth L."/>
            <person name="Ngo R."/>
            <person name="Nguyen L."/>
            <person name="Okwuonu G."/>
            <person name="Ongeri F."/>
            <person name="Patil S."/>
            <person name="Petrosino J."/>
            <person name="Pham C."/>
            <person name="Pham P."/>
            <person name="Pu L.-L."/>
            <person name="Puazo M."/>
            <person name="Raj R."/>
            <person name="Reid J."/>
            <person name="Rouhana J."/>
            <person name="Saada N."/>
            <person name="Shang Y."/>
            <person name="Simmons D."/>
            <person name="Thornton R."/>
            <person name="Warren J."/>
            <person name="Weissenberger G."/>
            <person name="Zhang J."/>
            <person name="Zhang L."/>
            <person name="Zhou C."/>
            <person name="Zhu D."/>
            <person name="Muzny D."/>
            <person name="Worley K."/>
            <person name="Gibbs R."/>
        </authorList>
    </citation>
    <scope>NUCLEOTIDE SEQUENCE [LARGE SCALE GENOMIC DNA]</scope>
    <source>
        <strain evidence="2 3">DSM 16047</strain>
    </source>
</reference>
<feature type="domain" description="Beta-lactamase-related" evidence="1">
    <location>
        <begin position="13"/>
        <end position="255"/>
    </location>
</feature>
<dbReference type="PANTHER" id="PTHR46825:SF9">
    <property type="entry name" value="BETA-LACTAMASE-RELATED DOMAIN-CONTAINING PROTEIN"/>
    <property type="match status" value="1"/>
</dbReference>
<dbReference type="InterPro" id="IPR012338">
    <property type="entry name" value="Beta-lactam/transpept-like"/>
</dbReference>
<dbReference type="STRING" id="525365.HMPREF0548_1424"/>
<dbReference type="eggNOG" id="COG1680">
    <property type="taxonomic scope" value="Bacteria"/>
</dbReference>
<dbReference type="PANTHER" id="PTHR46825">
    <property type="entry name" value="D-ALANYL-D-ALANINE-CARBOXYPEPTIDASE/ENDOPEPTIDASE AMPH"/>
    <property type="match status" value="1"/>
</dbReference>
<dbReference type="RefSeq" id="WP_007125919.1">
    <property type="nucleotide sequence ID" value="NZ_AZFO01000025.1"/>
</dbReference>
<dbReference type="Proteomes" id="UP000005583">
    <property type="component" value="Unassembled WGS sequence"/>
</dbReference>
<accession>C2EP28</accession>
<dbReference type="Pfam" id="PF00144">
    <property type="entry name" value="Beta-lactamase"/>
    <property type="match status" value="1"/>
</dbReference>
<sequence length="314" mass="35701">MRRAISHLGIKGTVLVTSDRKPILNYATENSTDTSYLINSVQKSMTAAMVMREVEKGKLSLDDPLSKYYPNVQGADSVKISNLLNMTSGLDLQRGKQLGTPEFISDEANIKHDEKYTLFDGRKLGKWHYTSVNYIYLCGILAKLEHKSYEQMFRQTYIKPLKLKQTEFLWSSQAKLRAANWVPGYEKQNGQYVKVNYADAVKDAHNELGAGSIVMSNNDLAKTIEYILHGDLLTKQSRKILFTGKAPTYYNGGFYNYSKYKSANGAGEGYYTFMRATKHGKDMIIIQDNHTTAGHFGKIRRKVNHIMSMMLHFN</sequence>
<dbReference type="OrthoDB" id="2151402at2"/>
<dbReference type="Gene3D" id="3.40.710.10">
    <property type="entry name" value="DD-peptidase/beta-lactamase superfamily"/>
    <property type="match status" value="1"/>
</dbReference>
<dbReference type="SUPFAM" id="SSF56601">
    <property type="entry name" value="beta-lactamase/transpeptidase-like"/>
    <property type="match status" value="1"/>
</dbReference>
<dbReference type="InterPro" id="IPR001466">
    <property type="entry name" value="Beta-lactam-related"/>
</dbReference>
<organism evidence="2 3">
    <name type="scientific">Lactobacillus ultunensis DSM 16047</name>
    <dbReference type="NCBI Taxonomy" id="525365"/>
    <lineage>
        <taxon>Bacteria</taxon>
        <taxon>Bacillati</taxon>
        <taxon>Bacillota</taxon>
        <taxon>Bacilli</taxon>
        <taxon>Lactobacillales</taxon>
        <taxon>Lactobacillaceae</taxon>
        <taxon>Lactobacillus</taxon>
    </lineage>
</organism>
<evidence type="ECO:0000313" key="3">
    <source>
        <dbReference type="Proteomes" id="UP000005583"/>
    </source>
</evidence>
<dbReference type="HOGENOM" id="CLU_020027_3_2_9"/>
<dbReference type="PATRIC" id="fig|525365.8.peg.966"/>
<comment type="caution">
    <text evidence="2">The sequence shown here is derived from an EMBL/GenBank/DDBJ whole genome shotgun (WGS) entry which is preliminary data.</text>
</comment>
<proteinExistence type="predicted"/>
<dbReference type="EMBL" id="ACGU01000066">
    <property type="protein sequence ID" value="EEJ71703.1"/>
    <property type="molecule type" value="Genomic_DNA"/>
</dbReference>
<name>C2EP28_9LACO</name>
<keyword evidence="3" id="KW-1185">Reference proteome</keyword>
<dbReference type="AlphaFoldDB" id="C2EP28"/>
<evidence type="ECO:0000313" key="2">
    <source>
        <dbReference type="EMBL" id="EEJ71703.1"/>
    </source>
</evidence>
<dbReference type="InterPro" id="IPR050491">
    <property type="entry name" value="AmpC-like"/>
</dbReference>
<gene>
    <name evidence="2" type="ORF">HMPREF0548_1424</name>
</gene>